<dbReference type="AlphaFoldDB" id="A0AAV3XN65"/>
<reference evidence="1" key="1">
    <citation type="submission" date="2019-10" db="EMBL/GenBank/DDBJ databases">
        <title>Draft genome sequece of Microseira wollei NIES-4236.</title>
        <authorList>
            <person name="Yamaguchi H."/>
            <person name="Suzuki S."/>
            <person name="Kawachi M."/>
        </authorList>
    </citation>
    <scope>NUCLEOTIDE SEQUENCE</scope>
    <source>
        <strain evidence="1">NIES-4236</strain>
    </source>
</reference>
<dbReference type="Gene3D" id="3.30.70.120">
    <property type="match status" value="1"/>
</dbReference>
<name>A0AAV3XN65_9CYAN</name>
<evidence type="ECO:0008006" key="3">
    <source>
        <dbReference type="Google" id="ProtNLM"/>
    </source>
</evidence>
<organism evidence="1 2">
    <name type="scientific">Microseira wollei NIES-4236</name>
    <dbReference type="NCBI Taxonomy" id="2530354"/>
    <lineage>
        <taxon>Bacteria</taxon>
        <taxon>Bacillati</taxon>
        <taxon>Cyanobacteriota</taxon>
        <taxon>Cyanophyceae</taxon>
        <taxon>Oscillatoriophycideae</taxon>
        <taxon>Aerosakkonematales</taxon>
        <taxon>Aerosakkonemataceae</taxon>
        <taxon>Microseira</taxon>
    </lineage>
</organism>
<dbReference type="GO" id="GO:0006808">
    <property type="term" value="P:regulation of nitrogen utilization"/>
    <property type="evidence" value="ECO:0007669"/>
    <property type="project" value="InterPro"/>
</dbReference>
<evidence type="ECO:0000313" key="2">
    <source>
        <dbReference type="Proteomes" id="UP001050975"/>
    </source>
</evidence>
<dbReference type="Pfam" id="PF00543">
    <property type="entry name" value="P-II"/>
    <property type="match status" value="1"/>
</dbReference>
<comment type="caution">
    <text evidence="1">The sequence shown here is derived from an EMBL/GenBank/DDBJ whole genome shotgun (WGS) entry which is preliminary data.</text>
</comment>
<accession>A0AAV3XN65</accession>
<proteinExistence type="predicted"/>
<dbReference type="GO" id="GO:0030234">
    <property type="term" value="F:enzyme regulator activity"/>
    <property type="evidence" value="ECO:0007669"/>
    <property type="project" value="InterPro"/>
</dbReference>
<evidence type="ECO:0000313" key="1">
    <source>
        <dbReference type="EMBL" id="GET42221.1"/>
    </source>
</evidence>
<dbReference type="EMBL" id="BLAY01000154">
    <property type="protein sequence ID" value="GET42221.1"/>
    <property type="molecule type" value="Genomic_DNA"/>
</dbReference>
<dbReference type="SUPFAM" id="SSF54913">
    <property type="entry name" value="GlnB-like"/>
    <property type="match status" value="1"/>
</dbReference>
<dbReference type="InterPro" id="IPR011322">
    <property type="entry name" value="N-reg_PII-like_a/b"/>
</dbReference>
<dbReference type="Proteomes" id="UP001050975">
    <property type="component" value="Unassembled WGS sequence"/>
</dbReference>
<protein>
    <recommendedName>
        <fullName evidence="3">Nitrogen regulatory protein P-II</fullName>
    </recommendedName>
</protein>
<dbReference type="InterPro" id="IPR002187">
    <property type="entry name" value="N-reg_PII"/>
</dbReference>
<dbReference type="InterPro" id="IPR015867">
    <property type="entry name" value="N-reg_PII/ATP_PRibTrfase_C"/>
</dbReference>
<gene>
    <name evidence="1" type="ORF">MiSe_70350</name>
</gene>
<sequence>MSSETVPVKPAVLIVIIGESVLQDRLIKLLKTHNVSGYTITQARGEGGHGRRMGDIAGYNTNIEIKTLVSPEVSDAIFIALKENQDGHALIAYRHNVEALYD</sequence>
<dbReference type="RefSeq" id="WP_226589441.1">
    <property type="nucleotide sequence ID" value="NZ_BLAY01000154.1"/>
</dbReference>
<keyword evidence="2" id="KW-1185">Reference proteome</keyword>